<gene>
    <name evidence="4" type="ORF">SELMODRAFT_18118</name>
</gene>
<keyword evidence="2" id="KW-0732">Signal</keyword>
<feature type="domain" description="Inhibitor I9" evidence="3">
    <location>
        <begin position="3"/>
        <end position="69"/>
    </location>
</feature>
<dbReference type="InterPro" id="IPR010259">
    <property type="entry name" value="S8pro/Inhibitor_I9"/>
</dbReference>
<reference evidence="4 5" key="1">
    <citation type="journal article" date="2011" name="Science">
        <title>The Selaginella genome identifies genetic changes associated with the evolution of vascular plants.</title>
        <authorList>
            <person name="Banks J.A."/>
            <person name="Nishiyama T."/>
            <person name="Hasebe M."/>
            <person name="Bowman J.L."/>
            <person name="Gribskov M."/>
            <person name="dePamphilis C."/>
            <person name="Albert V.A."/>
            <person name="Aono N."/>
            <person name="Aoyama T."/>
            <person name="Ambrose B.A."/>
            <person name="Ashton N.W."/>
            <person name="Axtell M.J."/>
            <person name="Barker E."/>
            <person name="Barker M.S."/>
            <person name="Bennetzen J.L."/>
            <person name="Bonawitz N.D."/>
            <person name="Chapple C."/>
            <person name="Cheng C."/>
            <person name="Correa L.G."/>
            <person name="Dacre M."/>
            <person name="DeBarry J."/>
            <person name="Dreyer I."/>
            <person name="Elias M."/>
            <person name="Engstrom E.M."/>
            <person name="Estelle M."/>
            <person name="Feng L."/>
            <person name="Finet C."/>
            <person name="Floyd S.K."/>
            <person name="Frommer W.B."/>
            <person name="Fujita T."/>
            <person name="Gramzow L."/>
            <person name="Gutensohn M."/>
            <person name="Harholt J."/>
            <person name="Hattori M."/>
            <person name="Heyl A."/>
            <person name="Hirai T."/>
            <person name="Hiwatashi Y."/>
            <person name="Ishikawa M."/>
            <person name="Iwata M."/>
            <person name="Karol K.G."/>
            <person name="Koehler B."/>
            <person name="Kolukisaoglu U."/>
            <person name="Kubo M."/>
            <person name="Kurata T."/>
            <person name="Lalonde S."/>
            <person name="Li K."/>
            <person name="Li Y."/>
            <person name="Litt A."/>
            <person name="Lyons E."/>
            <person name="Manning G."/>
            <person name="Maruyama T."/>
            <person name="Michael T.P."/>
            <person name="Mikami K."/>
            <person name="Miyazaki S."/>
            <person name="Morinaga S."/>
            <person name="Murata T."/>
            <person name="Mueller-Roeber B."/>
            <person name="Nelson D.R."/>
            <person name="Obara M."/>
            <person name="Oguri Y."/>
            <person name="Olmstead R.G."/>
            <person name="Onodera N."/>
            <person name="Petersen B.L."/>
            <person name="Pils B."/>
            <person name="Prigge M."/>
            <person name="Rensing S.A."/>
            <person name="Riano-Pachon D.M."/>
            <person name="Roberts A.W."/>
            <person name="Sato Y."/>
            <person name="Scheller H.V."/>
            <person name="Schulz B."/>
            <person name="Schulz C."/>
            <person name="Shakirov E.V."/>
            <person name="Shibagaki N."/>
            <person name="Shinohara N."/>
            <person name="Shippen D.E."/>
            <person name="Soerensen I."/>
            <person name="Sotooka R."/>
            <person name="Sugimoto N."/>
            <person name="Sugita M."/>
            <person name="Sumikawa N."/>
            <person name="Tanurdzic M."/>
            <person name="Theissen G."/>
            <person name="Ulvskov P."/>
            <person name="Wakazuki S."/>
            <person name="Weng J.K."/>
            <person name="Willats W.W."/>
            <person name="Wipf D."/>
            <person name="Wolf P.G."/>
            <person name="Yang L."/>
            <person name="Zimmer A.D."/>
            <person name="Zhu Q."/>
            <person name="Mitros T."/>
            <person name="Hellsten U."/>
            <person name="Loque D."/>
            <person name="Otillar R."/>
            <person name="Salamov A."/>
            <person name="Schmutz J."/>
            <person name="Shapiro H."/>
            <person name="Lindquist E."/>
            <person name="Lucas S."/>
            <person name="Rokhsar D."/>
            <person name="Grigoriev I.V."/>
        </authorList>
    </citation>
    <scope>NUCLEOTIDE SEQUENCE [LARGE SCALE GENOMIC DNA]</scope>
</reference>
<dbReference type="InterPro" id="IPR045051">
    <property type="entry name" value="SBT"/>
</dbReference>
<dbReference type="SUPFAM" id="SSF52743">
    <property type="entry name" value="Subtilisin-like"/>
    <property type="match status" value="1"/>
</dbReference>
<comment type="similarity">
    <text evidence="1">Belongs to the peptidase S8 family.</text>
</comment>
<dbReference type="OMA" id="WLWKEAK"/>
<accession>D8RV18</accession>
<dbReference type="InterPro" id="IPR036852">
    <property type="entry name" value="Peptidase_S8/S53_dom_sf"/>
</dbReference>
<dbReference type="EMBL" id="GL377591">
    <property type="protein sequence ID" value="EFJ23881.1"/>
    <property type="molecule type" value="Genomic_DNA"/>
</dbReference>
<evidence type="ECO:0000256" key="1">
    <source>
        <dbReference type="ARBA" id="ARBA00011073"/>
    </source>
</evidence>
<evidence type="ECO:0000256" key="2">
    <source>
        <dbReference type="ARBA" id="ARBA00022729"/>
    </source>
</evidence>
<dbReference type="STRING" id="88036.D8RV18"/>
<dbReference type="Gramene" id="EFJ23881">
    <property type="protein sequence ID" value="EFJ23881"/>
    <property type="gene ID" value="SELMODRAFT_18118"/>
</dbReference>
<name>D8RV18_SELML</name>
<dbReference type="InParanoid" id="D8RV18"/>
<dbReference type="AlphaFoldDB" id="D8RV18"/>
<protein>
    <recommendedName>
        <fullName evidence="3">Inhibitor I9 domain-containing protein</fullName>
    </recommendedName>
</protein>
<dbReference type="GO" id="GO:0006508">
    <property type="term" value="P:proteolysis"/>
    <property type="evidence" value="ECO:0007669"/>
    <property type="project" value="InterPro"/>
</dbReference>
<feature type="non-terminal residue" evidence="4">
    <location>
        <position position="1"/>
    </location>
</feature>
<organism evidence="5">
    <name type="scientific">Selaginella moellendorffii</name>
    <name type="common">Spikemoss</name>
    <dbReference type="NCBI Taxonomy" id="88036"/>
    <lineage>
        <taxon>Eukaryota</taxon>
        <taxon>Viridiplantae</taxon>
        <taxon>Streptophyta</taxon>
        <taxon>Embryophyta</taxon>
        <taxon>Tracheophyta</taxon>
        <taxon>Lycopodiopsida</taxon>
        <taxon>Selaginellales</taxon>
        <taxon>Selaginellaceae</taxon>
        <taxon>Selaginella</taxon>
    </lineage>
</organism>
<dbReference type="InterPro" id="IPR037045">
    <property type="entry name" value="S8pro/Inhibitor_I9_sf"/>
</dbReference>
<dbReference type="GO" id="GO:0004252">
    <property type="term" value="F:serine-type endopeptidase activity"/>
    <property type="evidence" value="ECO:0007669"/>
    <property type="project" value="InterPro"/>
</dbReference>
<feature type="non-terminal residue" evidence="4">
    <location>
        <position position="105"/>
    </location>
</feature>
<evidence type="ECO:0000259" key="3">
    <source>
        <dbReference type="Pfam" id="PF05922"/>
    </source>
</evidence>
<evidence type="ECO:0000313" key="5">
    <source>
        <dbReference type="Proteomes" id="UP000001514"/>
    </source>
</evidence>
<dbReference type="KEGG" id="smo:SELMODRAFT_18118"/>
<sequence length="105" mass="11413">VNPDAVTSSHHALLQGVLGSVKAARESLGFSYRHGFSGFSARLTEEQAARISGLPNVLSVFPNEIHTVHTTNSWETLSLEATESSWLWKEAKYCKDVIIGVLDSG</sequence>
<dbReference type="Gene3D" id="3.30.70.80">
    <property type="entry name" value="Peptidase S8 propeptide/proteinase inhibitor I9"/>
    <property type="match status" value="1"/>
</dbReference>
<dbReference type="PANTHER" id="PTHR10795">
    <property type="entry name" value="PROPROTEIN CONVERTASE SUBTILISIN/KEXIN"/>
    <property type="match status" value="1"/>
</dbReference>
<proteinExistence type="inferred from homology"/>
<dbReference type="Pfam" id="PF05922">
    <property type="entry name" value="Inhibitor_I9"/>
    <property type="match status" value="1"/>
</dbReference>
<evidence type="ECO:0000313" key="4">
    <source>
        <dbReference type="EMBL" id="EFJ23881.1"/>
    </source>
</evidence>
<dbReference type="Proteomes" id="UP000001514">
    <property type="component" value="Unassembled WGS sequence"/>
</dbReference>
<dbReference type="HOGENOM" id="CLU_000625_6_2_1"/>
<keyword evidence="5" id="KW-1185">Reference proteome</keyword>